<evidence type="ECO:0000259" key="7">
    <source>
        <dbReference type="PROSITE" id="PS50949"/>
    </source>
</evidence>
<evidence type="ECO:0000256" key="6">
    <source>
        <dbReference type="SAM" id="MobiDB-lite"/>
    </source>
</evidence>
<dbReference type="InterPro" id="IPR000524">
    <property type="entry name" value="Tscrpt_reg_HTH_GntR"/>
</dbReference>
<dbReference type="InterPro" id="IPR004839">
    <property type="entry name" value="Aminotransferase_I/II_large"/>
</dbReference>
<dbReference type="InterPro" id="IPR015424">
    <property type="entry name" value="PyrdxlP-dep_Trfase"/>
</dbReference>
<dbReference type="InterPro" id="IPR051446">
    <property type="entry name" value="HTH_trans_reg/aminotransferase"/>
</dbReference>
<feature type="compositionally biased region" description="Polar residues" evidence="6">
    <location>
        <begin position="20"/>
        <end position="36"/>
    </location>
</feature>
<evidence type="ECO:0000256" key="2">
    <source>
        <dbReference type="ARBA" id="ARBA00022898"/>
    </source>
</evidence>
<comment type="similarity">
    <text evidence="1">In the C-terminal section; belongs to the class-I pyridoxal-phosphate-dependent aminotransferase family.</text>
</comment>
<gene>
    <name evidence="8" type="ORF">G5C60_26175</name>
</gene>
<organism evidence="8 9">
    <name type="scientific">Streptomyces scabichelini</name>
    <dbReference type="NCBI Taxonomy" id="2711217"/>
    <lineage>
        <taxon>Bacteria</taxon>
        <taxon>Bacillati</taxon>
        <taxon>Actinomycetota</taxon>
        <taxon>Actinomycetes</taxon>
        <taxon>Kitasatosporales</taxon>
        <taxon>Streptomycetaceae</taxon>
        <taxon>Streptomyces</taxon>
    </lineage>
</organism>
<keyword evidence="5" id="KW-0804">Transcription</keyword>
<feature type="region of interest" description="Disordered" evidence="6">
    <location>
        <begin position="1"/>
        <end position="54"/>
    </location>
</feature>
<proteinExistence type="inferred from homology"/>
<dbReference type="PANTHER" id="PTHR46577">
    <property type="entry name" value="HTH-TYPE TRANSCRIPTIONAL REGULATORY PROTEIN GABR"/>
    <property type="match status" value="1"/>
</dbReference>
<dbReference type="Gene3D" id="1.10.10.10">
    <property type="entry name" value="Winged helix-like DNA-binding domain superfamily/Winged helix DNA-binding domain"/>
    <property type="match status" value="1"/>
</dbReference>
<dbReference type="InterPro" id="IPR015421">
    <property type="entry name" value="PyrdxlP-dep_Trfase_major"/>
</dbReference>
<dbReference type="PROSITE" id="PS50949">
    <property type="entry name" value="HTH_GNTR"/>
    <property type="match status" value="1"/>
</dbReference>
<dbReference type="GO" id="GO:0030170">
    <property type="term" value="F:pyridoxal phosphate binding"/>
    <property type="evidence" value="ECO:0007669"/>
    <property type="project" value="InterPro"/>
</dbReference>
<dbReference type="RefSeq" id="WP_165263400.1">
    <property type="nucleotide sequence ID" value="NZ_JAAKZY010000090.1"/>
</dbReference>
<name>A0A6G4VB13_9ACTN</name>
<protein>
    <submittedName>
        <fullName evidence="8">PLP-dependent aminotransferase family protein</fullName>
    </submittedName>
</protein>
<evidence type="ECO:0000313" key="8">
    <source>
        <dbReference type="EMBL" id="NGO10993.1"/>
    </source>
</evidence>
<keyword evidence="8" id="KW-0032">Aminotransferase</keyword>
<dbReference type="GO" id="GO:0008483">
    <property type="term" value="F:transaminase activity"/>
    <property type="evidence" value="ECO:0007669"/>
    <property type="project" value="UniProtKB-KW"/>
</dbReference>
<dbReference type="InterPro" id="IPR036388">
    <property type="entry name" value="WH-like_DNA-bd_sf"/>
</dbReference>
<evidence type="ECO:0000256" key="4">
    <source>
        <dbReference type="ARBA" id="ARBA00023125"/>
    </source>
</evidence>
<dbReference type="PANTHER" id="PTHR46577:SF1">
    <property type="entry name" value="HTH-TYPE TRANSCRIPTIONAL REGULATORY PROTEIN GABR"/>
    <property type="match status" value="1"/>
</dbReference>
<keyword evidence="2" id="KW-0663">Pyridoxal phosphate</keyword>
<dbReference type="EMBL" id="JAAKZY010000090">
    <property type="protein sequence ID" value="NGO10993.1"/>
    <property type="molecule type" value="Genomic_DNA"/>
</dbReference>
<sequence length="527" mass="55975">MGLVNQGRQETGSPAAIRATQATSANGEPSGKSPSYGSDFLQLDAGDAPARGTSDWLTRQLRRAMTDGRLAVGSRLPPTRALAAELRVSRGVVAEAYRRLTEDGHVEGRRRGGTVVVAVPAAVSPMAPPGPGTGPSRPSALAADRAVPGSLFAGEPGTDIFDTLRAARARIDFTPGQPDLTAFPRAAWLRAERTVLTELSAEKLGYGDPRGTPQLRGAIAGWLARSRGIRAEPDEVLVVAGTAQALTLLHPVLRADGIDSVAVEDPGSLGTRQHLRNGALATPPVPLDDSGVRVEALHATGARAVLLTPAHQFPTGVVTSGERRRELLRWAQNGGLILEDDYDAEHRYDRPPVPALRALLADQVCYMGSVSKLLAPALRIGWVIPPRRHRDALIDAKRFTDLGNAVLPQLVLARLMDSGDLERHLRLLRGRHRRRRDAMINAIAEHLPGAVVHGAAAGLHLTVTYTQEVRDTELATAALARGVKCQPLSWHRQLPGEPGLVLGYAATPAGAIAEGVALLGDALRELA</sequence>
<keyword evidence="4" id="KW-0238">DNA-binding</keyword>
<dbReference type="Pfam" id="PF00155">
    <property type="entry name" value="Aminotran_1_2"/>
    <property type="match status" value="1"/>
</dbReference>
<keyword evidence="8" id="KW-0808">Transferase</keyword>
<evidence type="ECO:0000256" key="3">
    <source>
        <dbReference type="ARBA" id="ARBA00023015"/>
    </source>
</evidence>
<dbReference type="CDD" id="cd07377">
    <property type="entry name" value="WHTH_GntR"/>
    <property type="match status" value="1"/>
</dbReference>
<reference evidence="8 9" key="1">
    <citation type="submission" date="2020-02" db="EMBL/GenBank/DDBJ databases">
        <title>Whole-genome analyses of novel actinobacteria.</title>
        <authorList>
            <person name="Sahin N."/>
            <person name="Gencbay T."/>
        </authorList>
    </citation>
    <scope>NUCLEOTIDE SEQUENCE [LARGE SCALE GENOMIC DNA]</scope>
    <source>
        <strain evidence="8 9">HC44</strain>
    </source>
</reference>
<dbReference type="Proteomes" id="UP000472335">
    <property type="component" value="Unassembled WGS sequence"/>
</dbReference>
<evidence type="ECO:0000313" key="9">
    <source>
        <dbReference type="Proteomes" id="UP000472335"/>
    </source>
</evidence>
<feature type="domain" description="HTH gntR-type" evidence="7">
    <location>
        <begin position="51"/>
        <end position="119"/>
    </location>
</feature>
<keyword evidence="3" id="KW-0805">Transcription regulation</keyword>
<comment type="caution">
    <text evidence="8">The sequence shown here is derived from an EMBL/GenBank/DDBJ whole genome shotgun (WGS) entry which is preliminary data.</text>
</comment>
<dbReference type="InterPro" id="IPR036390">
    <property type="entry name" value="WH_DNA-bd_sf"/>
</dbReference>
<dbReference type="GO" id="GO:0003677">
    <property type="term" value="F:DNA binding"/>
    <property type="evidence" value="ECO:0007669"/>
    <property type="project" value="UniProtKB-KW"/>
</dbReference>
<dbReference type="Pfam" id="PF00392">
    <property type="entry name" value="GntR"/>
    <property type="match status" value="1"/>
</dbReference>
<dbReference type="GO" id="GO:0003700">
    <property type="term" value="F:DNA-binding transcription factor activity"/>
    <property type="evidence" value="ECO:0007669"/>
    <property type="project" value="InterPro"/>
</dbReference>
<dbReference type="CDD" id="cd00609">
    <property type="entry name" value="AAT_like"/>
    <property type="match status" value="1"/>
</dbReference>
<keyword evidence="9" id="KW-1185">Reference proteome</keyword>
<evidence type="ECO:0000256" key="5">
    <source>
        <dbReference type="ARBA" id="ARBA00023163"/>
    </source>
</evidence>
<dbReference type="SMART" id="SM00345">
    <property type="entry name" value="HTH_GNTR"/>
    <property type="match status" value="1"/>
</dbReference>
<dbReference type="SUPFAM" id="SSF53383">
    <property type="entry name" value="PLP-dependent transferases"/>
    <property type="match status" value="1"/>
</dbReference>
<dbReference type="SUPFAM" id="SSF46785">
    <property type="entry name" value="Winged helix' DNA-binding domain"/>
    <property type="match status" value="1"/>
</dbReference>
<dbReference type="Gene3D" id="3.40.640.10">
    <property type="entry name" value="Type I PLP-dependent aspartate aminotransferase-like (Major domain)"/>
    <property type="match status" value="1"/>
</dbReference>
<feature type="compositionally biased region" description="Polar residues" evidence="6">
    <location>
        <begin position="1"/>
        <end position="12"/>
    </location>
</feature>
<evidence type="ECO:0000256" key="1">
    <source>
        <dbReference type="ARBA" id="ARBA00005384"/>
    </source>
</evidence>
<dbReference type="AlphaFoldDB" id="A0A6G4VB13"/>
<accession>A0A6G4VB13</accession>